<dbReference type="InterPro" id="IPR037241">
    <property type="entry name" value="E2F-DP_heterodim"/>
</dbReference>
<dbReference type="PANTHER" id="PTHR12548">
    <property type="entry name" value="TRANSCRIPTION FACTOR DP"/>
    <property type="match status" value="1"/>
</dbReference>
<evidence type="ECO:0000256" key="4">
    <source>
        <dbReference type="ARBA" id="ARBA00023125"/>
    </source>
</evidence>
<feature type="region of interest" description="Disordered" evidence="8">
    <location>
        <begin position="67"/>
        <end position="89"/>
    </location>
</feature>
<dbReference type="Proteomes" id="UP000603453">
    <property type="component" value="Unassembled WGS sequence"/>
</dbReference>
<evidence type="ECO:0000256" key="7">
    <source>
        <dbReference type="RuleBase" id="RU003796"/>
    </source>
</evidence>
<dbReference type="GO" id="GO:0000981">
    <property type="term" value="F:DNA-binding transcription factor activity, RNA polymerase II-specific"/>
    <property type="evidence" value="ECO:0007669"/>
    <property type="project" value="TreeGrafter"/>
</dbReference>
<feature type="compositionally biased region" description="Polar residues" evidence="8">
    <location>
        <begin position="68"/>
        <end position="79"/>
    </location>
</feature>
<comment type="caution">
    <text evidence="10">The sequence shown here is derived from an EMBL/GenBank/DDBJ whole genome shotgun (WGS) entry which is preliminary data.</text>
</comment>
<dbReference type="InterPro" id="IPR038168">
    <property type="entry name" value="TF_DP_C_sf"/>
</dbReference>
<dbReference type="InterPro" id="IPR036388">
    <property type="entry name" value="WH-like_DNA-bd_sf"/>
</dbReference>
<dbReference type="SUPFAM" id="SSF144074">
    <property type="entry name" value="E2F-DP heterodimerization region"/>
    <property type="match status" value="1"/>
</dbReference>
<dbReference type="GO" id="GO:0005667">
    <property type="term" value="C:transcription regulator complex"/>
    <property type="evidence" value="ECO:0007669"/>
    <property type="project" value="InterPro"/>
</dbReference>
<evidence type="ECO:0000313" key="10">
    <source>
        <dbReference type="EMBL" id="KAG2213401.1"/>
    </source>
</evidence>
<dbReference type="SUPFAM" id="SSF46785">
    <property type="entry name" value="Winged helix' DNA-binding domain"/>
    <property type="match status" value="1"/>
</dbReference>
<feature type="domain" description="E2F/DP family winged-helix DNA-binding" evidence="9">
    <location>
        <begin position="184"/>
        <end position="263"/>
    </location>
</feature>
<dbReference type="GO" id="GO:0000977">
    <property type="term" value="F:RNA polymerase II transcription regulatory region sequence-specific DNA binding"/>
    <property type="evidence" value="ECO:0007669"/>
    <property type="project" value="TreeGrafter"/>
</dbReference>
<comment type="subcellular location">
    <subcellularLocation>
        <location evidence="1 7">Nucleus</location>
    </subcellularLocation>
</comment>
<dbReference type="InterPro" id="IPR015648">
    <property type="entry name" value="Transcrpt_fac_DP"/>
</dbReference>
<dbReference type="Pfam" id="PF02319">
    <property type="entry name" value="WHD_E2F_TDP"/>
    <property type="match status" value="1"/>
</dbReference>
<accession>A0A8H7RLL7</accession>
<keyword evidence="11" id="KW-1185">Reference proteome</keyword>
<evidence type="ECO:0000256" key="2">
    <source>
        <dbReference type="ARBA" id="ARBA00010940"/>
    </source>
</evidence>
<dbReference type="FunFam" id="1.10.10.10:FF:000360">
    <property type="entry name" value="Transcription factor Dp-1, a"/>
    <property type="match status" value="1"/>
</dbReference>
<keyword evidence="4 7" id="KW-0238">DNA-binding</keyword>
<evidence type="ECO:0000313" key="11">
    <source>
        <dbReference type="Proteomes" id="UP000603453"/>
    </source>
</evidence>
<dbReference type="Gene3D" id="1.20.140.80">
    <property type="entry name" value="Transcription factor DP"/>
    <property type="match status" value="1"/>
</dbReference>
<organism evidence="10 11">
    <name type="scientific">Mucor saturninus</name>
    <dbReference type="NCBI Taxonomy" id="64648"/>
    <lineage>
        <taxon>Eukaryota</taxon>
        <taxon>Fungi</taxon>
        <taxon>Fungi incertae sedis</taxon>
        <taxon>Mucoromycota</taxon>
        <taxon>Mucoromycotina</taxon>
        <taxon>Mucoromycetes</taxon>
        <taxon>Mucorales</taxon>
        <taxon>Mucorineae</taxon>
        <taxon>Mucoraceae</taxon>
        <taxon>Mucor</taxon>
    </lineage>
</organism>
<evidence type="ECO:0000256" key="8">
    <source>
        <dbReference type="SAM" id="MobiDB-lite"/>
    </source>
</evidence>
<keyword evidence="5 7" id="KW-0804">Transcription</keyword>
<dbReference type="GO" id="GO:0005634">
    <property type="term" value="C:nucleus"/>
    <property type="evidence" value="ECO:0007669"/>
    <property type="project" value="UniProtKB-SubCell"/>
</dbReference>
<dbReference type="Gene3D" id="1.10.10.10">
    <property type="entry name" value="Winged helix-like DNA-binding domain superfamily/Winged helix DNA-binding domain"/>
    <property type="match status" value="1"/>
</dbReference>
<dbReference type="OrthoDB" id="552115at2759"/>
<keyword evidence="3 7" id="KW-0805">Transcription regulation</keyword>
<dbReference type="PANTHER" id="PTHR12548:SF9">
    <property type="entry name" value="TRANSCRIPTION FACTOR DP"/>
    <property type="match status" value="1"/>
</dbReference>
<name>A0A8H7RLL7_9FUNG</name>
<dbReference type="Pfam" id="PF08781">
    <property type="entry name" value="DP"/>
    <property type="match status" value="1"/>
</dbReference>
<proteinExistence type="inferred from homology"/>
<dbReference type="SMART" id="SM01372">
    <property type="entry name" value="E2F_TDP"/>
    <property type="match status" value="1"/>
</dbReference>
<dbReference type="InterPro" id="IPR014889">
    <property type="entry name" value="Transc_factor_DP_C"/>
</dbReference>
<evidence type="ECO:0000256" key="3">
    <source>
        <dbReference type="ARBA" id="ARBA00023015"/>
    </source>
</evidence>
<gene>
    <name evidence="10" type="ORF">INT47_009074</name>
</gene>
<evidence type="ECO:0000256" key="5">
    <source>
        <dbReference type="ARBA" id="ARBA00023163"/>
    </source>
</evidence>
<dbReference type="InterPro" id="IPR036390">
    <property type="entry name" value="WH_DNA-bd_sf"/>
</dbReference>
<comment type="similarity">
    <text evidence="2 7">Belongs to the E2F/DP family.</text>
</comment>
<protein>
    <recommendedName>
        <fullName evidence="9">E2F/DP family winged-helix DNA-binding domain-containing protein</fullName>
    </recommendedName>
</protein>
<dbReference type="GO" id="GO:0051726">
    <property type="term" value="P:regulation of cell cycle"/>
    <property type="evidence" value="ECO:0007669"/>
    <property type="project" value="InterPro"/>
</dbReference>
<evidence type="ECO:0000259" key="9">
    <source>
        <dbReference type="SMART" id="SM01372"/>
    </source>
</evidence>
<sequence>MTILSSTNQLPSLPSLFFKRVSHDDGDWSNINTSSAIYKEDYNHQFFNQDSYNKLSTTRDILLPPILTSPTTQQSTNAASSPVPPSPPYSTCSSALSVSSFPSSPNSSSGNSFSSYTTKKGSIQSLLNSGSELLALEKEELVHGYQFFPPSQERKRRSWSCNTSTSPITIKKQKMLPVDQEDTRQIKGLRLFSKQVCDKVAEKKTTTYNEVADELAADIQRNNHNNTVGIDQKNIRRRVYDALNVLMALDIITKDRKEIKWLGINNSEQDILEQEIKFEETRQKMLLASIQKSKSSNNDTWNSLNKLKQLVQRNQHEHRRQQIVQLPFFLIQSKSDIDTHLNQGHEACLTTSSAFSIYHDVDILAKIWPPFTTVS</sequence>
<evidence type="ECO:0000256" key="6">
    <source>
        <dbReference type="ARBA" id="ARBA00023242"/>
    </source>
</evidence>
<reference evidence="10" key="1">
    <citation type="submission" date="2020-12" db="EMBL/GenBank/DDBJ databases">
        <title>Metabolic potential, ecology and presence of endohyphal bacteria is reflected in genomic diversity of Mucoromycotina.</title>
        <authorList>
            <person name="Muszewska A."/>
            <person name="Okrasinska A."/>
            <person name="Steczkiewicz K."/>
            <person name="Drgas O."/>
            <person name="Orlowska M."/>
            <person name="Perlinska-Lenart U."/>
            <person name="Aleksandrzak-Piekarczyk T."/>
            <person name="Szatraj K."/>
            <person name="Zielenkiewicz U."/>
            <person name="Pilsyk S."/>
            <person name="Malc E."/>
            <person name="Mieczkowski P."/>
            <person name="Kruszewska J.S."/>
            <person name="Biernat P."/>
            <person name="Pawlowska J."/>
        </authorList>
    </citation>
    <scope>NUCLEOTIDE SEQUENCE</scope>
    <source>
        <strain evidence="10">WA0000017839</strain>
    </source>
</reference>
<dbReference type="AlphaFoldDB" id="A0A8H7RLL7"/>
<dbReference type="InterPro" id="IPR003316">
    <property type="entry name" value="E2F_WHTH_DNA-bd_dom"/>
</dbReference>
<dbReference type="EMBL" id="JAEPRD010000003">
    <property type="protein sequence ID" value="KAG2213401.1"/>
    <property type="molecule type" value="Genomic_DNA"/>
</dbReference>
<evidence type="ECO:0000256" key="1">
    <source>
        <dbReference type="ARBA" id="ARBA00004123"/>
    </source>
</evidence>
<keyword evidence="6 7" id="KW-0539">Nucleus</keyword>